<dbReference type="InterPro" id="IPR000742">
    <property type="entry name" value="EGF"/>
</dbReference>
<dbReference type="InterPro" id="IPR035983">
    <property type="entry name" value="Hect_E3_ubiquitin_ligase"/>
</dbReference>
<keyword evidence="10" id="KW-1185">Reference proteome</keyword>
<evidence type="ECO:0000259" key="7">
    <source>
        <dbReference type="PROSITE" id="PS50105"/>
    </source>
</evidence>
<dbReference type="InterPro" id="IPR001660">
    <property type="entry name" value="SAM"/>
</dbReference>
<protein>
    <submittedName>
        <fullName evidence="9">Uncharacterized protein</fullName>
    </submittedName>
</protein>
<name>A0A8S3RY72_MYTED</name>
<dbReference type="OrthoDB" id="5988852at2759"/>
<evidence type="ECO:0000313" key="10">
    <source>
        <dbReference type="Proteomes" id="UP000683360"/>
    </source>
</evidence>
<gene>
    <name evidence="9" type="ORF">MEDL_28392</name>
</gene>
<keyword evidence="4 5" id="KW-0833">Ubl conjugation pathway</keyword>
<evidence type="ECO:0000256" key="4">
    <source>
        <dbReference type="ARBA" id="ARBA00022786"/>
    </source>
</evidence>
<dbReference type="PROSITE" id="PS50237">
    <property type="entry name" value="HECT"/>
    <property type="match status" value="1"/>
</dbReference>
<dbReference type="SUPFAM" id="SSF56204">
    <property type="entry name" value="Hect, E3 ligase catalytic domain"/>
    <property type="match status" value="1"/>
</dbReference>
<evidence type="ECO:0000256" key="2">
    <source>
        <dbReference type="ARBA" id="ARBA00022729"/>
    </source>
</evidence>
<comment type="caution">
    <text evidence="9">The sequence shown here is derived from an EMBL/GenBank/DDBJ whole genome shotgun (WGS) entry which is preliminary data.</text>
</comment>
<keyword evidence="2" id="KW-0732">Signal</keyword>
<proteinExistence type="predicted"/>
<evidence type="ECO:0000256" key="6">
    <source>
        <dbReference type="SAM" id="MobiDB-lite"/>
    </source>
</evidence>
<dbReference type="EMBL" id="CAJPWZ010001414">
    <property type="protein sequence ID" value="CAG2214555.1"/>
    <property type="molecule type" value="Genomic_DNA"/>
</dbReference>
<dbReference type="InterPro" id="IPR000569">
    <property type="entry name" value="HECT_dom"/>
</dbReference>
<evidence type="ECO:0000256" key="1">
    <source>
        <dbReference type="ARBA" id="ARBA00022536"/>
    </source>
</evidence>
<dbReference type="PANTHER" id="PTHR24034:SF209">
    <property type="entry name" value="EGF-LIKE DOMAIN-CONTAINING PROTEIN"/>
    <property type="match status" value="1"/>
</dbReference>
<dbReference type="PROSITE" id="PS01186">
    <property type="entry name" value="EGF_2"/>
    <property type="match status" value="1"/>
</dbReference>
<dbReference type="SUPFAM" id="SSF47769">
    <property type="entry name" value="SAM/Pointed domain"/>
    <property type="match status" value="1"/>
</dbReference>
<feature type="compositionally biased region" description="Low complexity" evidence="6">
    <location>
        <begin position="283"/>
        <end position="299"/>
    </location>
</feature>
<feature type="domain" description="SAM" evidence="7">
    <location>
        <begin position="1"/>
        <end position="62"/>
    </location>
</feature>
<dbReference type="PROSITE" id="PS50105">
    <property type="entry name" value="SAM_DOMAIN"/>
    <property type="match status" value="1"/>
</dbReference>
<dbReference type="CDD" id="cd09487">
    <property type="entry name" value="SAM_superfamily"/>
    <property type="match status" value="1"/>
</dbReference>
<evidence type="ECO:0000259" key="8">
    <source>
        <dbReference type="PROSITE" id="PS50237"/>
    </source>
</evidence>
<dbReference type="Gene3D" id="1.10.150.50">
    <property type="entry name" value="Transcription Factor, Ets-1"/>
    <property type="match status" value="1"/>
</dbReference>
<organism evidence="9 10">
    <name type="scientific">Mytilus edulis</name>
    <name type="common">Blue mussel</name>
    <dbReference type="NCBI Taxonomy" id="6550"/>
    <lineage>
        <taxon>Eukaryota</taxon>
        <taxon>Metazoa</taxon>
        <taxon>Spiralia</taxon>
        <taxon>Lophotrochozoa</taxon>
        <taxon>Mollusca</taxon>
        <taxon>Bivalvia</taxon>
        <taxon>Autobranchia</taxon>
        <taxon>Pteriomorphia</taxon>
        <taxon>Mytilida</taxon>
        <taxon>Mytiloidea</taxon>
        <taxon>Mytilidae</taxon>
        <taxon>Mytilinae</taxon>
        <taxon>Mytilus</taxon>
    </lineage>
</organism>
<reference evidence="9" key="1">
    <citation type="submission" date="2021-03" db="EMBL/GenBank/DDBJ databases">
        <authorList>
            <person name="Bekaert M."/>
        </authorList>
    </citation>
    <scope>NUCLEOTIDE SEQUENCE</scope>
</reference>
<dbReference type="AlphaFoldDB" id="A0A8S3RY72"/>
<feature type="domain" description="HECT" evidence="8">
    <location>
        <begin position="419"/>
        <end position="454"/>
    </location>
</feature>
<feature type="region of interest" description="Disordered" evidence="6">
    <location>
        <begin position="265"/>
        <end position="299"/>
    </location>
</feature>
<dbReference type="Proteomes" id="UP000683360">
    <property type="component" value="Unassembled WGS sequence"/>
</dbReference>
<dbReference type="SMART" id="SM00181">
    <property type="entry name" value="EGF"/>
    <property type="match status" value="4"/>
</dbReference>
<evidence type="ECO:0000256" key="5">
    <source>
        <dbReference type="PROSITE-ProRule" id="PRU00104"/>
    </source>
</evidence>
<dbReference type="Gene3D" id="3.90.1750.10">
    <property type="entry name" value="Hect, E3 ligase catalytic domains"/>
    <property type="match status" value="1"/>
</dbReference>
<dbReference type="InterPro" id="IPR050751">
    <property type="entry name" value="ECM_structural_protein"/>
</dbReference>
<dbReference type="GO" id="GO:0004842">
    <property type="term" value="F:ubiquitin-protein transferase activity"/>
    <property type="evidence" value="ECO:0007669"/>
    <property type="project" value="InterPro"/>
</dbReference>
<sequence>MSSAIQRVLAELNLQIYQKFKDERIEDDTFQHLTDQDLIRLGVETIGDRIRLREAMRQTLSLRTSTATTNISSTGATNSLEAENHQRSLASISNERSLLFGRPNEQRQKKRKGKKPLKKWTGTFVCLASRNQTTIPIGEEKMVLLRCGLGSHRVTMDLYSSQEEFFNCLEKEFPQLKKSGGFELLRCAQNCRNLKVLECNWKPESIRQYIGQQAKIYLRPIQNDLETSPSTPEPNDDTYSVMCEFCDNKMNIRMLRDHLKICSARPNSESDELPDPELSPRHSSTTEPSTSATSQSQTLASITPDLQSTSNDNMTEQPQVVEVLEPISSGETDGEKENTVTGTTNMDDIITSIVSECVSHCTETGIKDPVDILRFFQSKMVYGRDLDIQDESSIIEGETNFILVDRSDILQSAFEDIEAITDLRLTLEVQFLGEIAVDLGGPRKEFFALILREIKEKYFSPLREWSPDYTVIGKIFALSFLQNGPLPKLLSVEQLEELFESSTPRPVIQDLRNGLNALGLLQVQCSRVIKSNHPNTPDKLTIVLLGLQSGVSCSQHNQPTECVPNAVCKSEGSGLMCYCKSDYYDINGSNTGGICSAKILIGQGCTNNRPSDQCKDSKSQCTLKSGSYKCACTTDYYANAGICIQKTAVGGVCDRSMTMECIDHSSCVSVDIGYKCICNDGYYDNNGTCTEQVNLENACTADKPDNQCKDGNAECKDMNGLKCICIDTFYIDTKCRKMKTFVLKINLKATEYAPR</sequence>
<comment type="caution">
    <text evidence="5">Lacks conserved residue(s) required for the propagation of feature annotation.</text>
</comment>
<dbReference type="InterPro" id="IPR013761">
    <property type="entry name" value="SAM/pointed_sf"/>
</dbReference>
<evidence type="ECO:0000256" key="3">
    <source>
        <dbReference type="ARBA" id="ARBA00022737"/>
    </source>
</evidence>
<dbReference type="PANTHER" id="PTHR24034">
    <property type="entry name" value="EGF-LIKE DOMAIN-CONTAINING PROTEIN"/>
    <property type="match status" value="1"/>
</dbReference>
<keyword evidence="1" id="KW-0245">EGF-like domain</keyword>
<accession>A0A8S3RY72</accession>
<keyword evidence="3" id="KW-0677">Repeat</keyword>
<evidence type="ECO:0000313" key="9">
    <source>
        <dbReference type="EMBL" id="CAG2214555.1"/>
    </source>
</evidence>